<dbReference type="InterPro" id="IPR037523">
    <property type="entry name" value="VOC_core"/>
</dbReference>
<evidence type="ECO:0000313" key="3">
    <source>
        <dbReference type="EMBL" id="MCK7614933.1"/>
    </source>
</evidence>
<name>A0ABT0GZS5_9HYPH</name>
<organism evidence="3 4">
    <name type="scientific">Roseibium sediminicola</name>
    <dbReference type="NCBI Taxonomy" id="2933272"/>
    <lineage>
        <taxon>Bacteria</taxon>
        <taxon>Pseudomonadati</taxon>
        <taxon>Pseudomonadota</taxon>
        <taxon>Alphaproteobacteria</taxon>
        <taxon>Hyphomicrobiales</taxon>
        <taxon>Stappiaceae</taxon>
        <taxon>Roseibium</taxon>
    </lineage>
</organism>
<dbReference type="RefSeq" id="WP_248157784.1">
    <property type="nucleotide sequence ID" value="NZ_JALNMJ010000020.1"/>
</dbReference>
<protein>
    <submittedName>
        <fullName evidence="3">VOC family protein</fullName>
    </submittedName>
</protein>
<keyword evidence="4" id="KW-1185">Reference proteome</keyword>
<dbReference type="Gene3D" id="3.10.180.10">
    <property type="entry name" value="2,3-Dihydroxybiphenyl 1,2-Dioxygenase, domain 1"/>
    <property type="match status" value="1"/>
</dbReference>
<comment type="caution">
    <text evidence="3">The sequence shown here is derived from an EMBL/GenBank/DDBJ whole genome shotgun (WGS) entry which is preliminary data.</text>
</comment>
<dbReference type="InterPro" id="IPR029068">
    <property type="entry name" value="Glyas_Bleomycin-R_OHBP_Dase"/>
</dbReference>
<sequence length="122" mass="13126">MNPMETHGAVSWVEHSGPDADKARSFYQDVLDWTVADTEMEQGTYAAIMIEEKPVGGFAPMPGNDGWKLYITVDDVDARVAKAETAGASVVAKPMTVSGVGRMATIEDPFGARLTLIDYSKA</sequence>
<dbReference type="CDD" id="cd07247">
    <property type="entry name" value="SgaA_N_like"/>
    <property type="match status" value="1"/>
</dbReference>
<dbReference type="EMBL" id="JALNMJ010000020">
    <property type="protein sequence ID" value="MCK7614933.1"/>
    <property type="molecule type" value="Genomic_DNA"/>
</dbReference>
<dbReference type="InterPro" id="IPR041581">
    <property type="entry name" value="Glyoxalase_6"/>
</dbReference>
<reference evidence="3" key="1">
    <citation type="submission" date="2022-04" db="EMBL/GenBank/DDBJ databases">
        <title>Roseibium sp. CAU 1639 isolated from mud.</title>
        <authorList>
            <person name="Kim W."/>
        </authorList>
    </citation>
    <scope>NUCLEOTIDE SEQUENCE</scope>
    <source>
        <strain evidence="3">CAU 1639</strain>
    </source>
</reference>
<dbReference type="Proteomes" id="UP001431221">
    <property type="component" value="Unassembled WGS sequence"/>
</dbReference>
<dbReference type="SUPFAM" id="SSF54593">
    <property type="entry name" value="Glyoxalase/Bleomycin resistance protein/Dihydroxybiphenyl dioxygenase"/>
    <property type="match status" value="1"/>
</dbReference>
<feature type="domain" description="VOC" evidence="2">
    <location>
        <begin position="9"/>
        <end position="119"/>
    </location>
</feature>
<evidence type="ECO:0000256" key="1">
    <source>
        <dbReference type="SAM" id="MobiDB-lite"/>
    </source>
</evidence>
<dbReference type="Pfam" id="PF18029">
    <property type="entry name" value="Glyoxalase_6"/>
    <property type="match status" value="1"/>
</dbReference>
<evidence type="ECO:0000313" key="4">
    <source>
        <dbReference type="Proteomes" id="UP001431221"/>
    </source>
</evidence>
<dbReference type="InterPro" id="IPR052164">
    <property type="entry name" value="Anthracycline_SecMetBiosynth"/>
</dbReference>
<accession>A0ABT0GZS5</accession>
<dbReference type="PANTHER" id="PTHR33993">
    <property type="entry name" value="GLYOXALASE-RELATED"/>
    <property type="match status" value="1"/>
</dbReference>
<evidence type="ECO:0000259" key="2">
    <source>
        <dbReference type="PROSITE" id="PS51819"/>
    </source>
</evidence>
<dbReference type="PROSITE" id="PS51819">
    <property type="entry name" value="VOC"/>
    <property type="match status" value="1"/>
</dbReference>
<dbReference type="PANTHER" id="PTHR33993:SF14">
    <property type="entry name" value="GB|AAF24581.1"/>
    <property type="match status" value="1"/>
</dbReference>
<feature type="region of interest" description="Disordered" evidence="1">
    <location>
        <begin position="1"/>
        <end position="20"/>
    </location>
</feature>
<gene>
    <name evidence="3" type="ORF">M0H32_22400</name>
</gene>
<proteinExistence type="predicted"/>